<gene>
    <name evidence="3" type="ORF">GCM10022236_04750</name>
</gene>
<name>A0ABP6ZFE8_9ACTN</name>
<dbReference type="PANTHER" id="PTHR30097:SF4">
    <property type="entry name" value="SLR6042 PROTEIN"/>
    <property type="match status" value="1"/>
</dbReference>
<accession>A0ABP6ZFE8</accession>
<keyword evidence="2" id="KW-0472">Membrane</keyword>
<dbReference type="PANTHER" id="PTHR30097">
    <property type="entry name" value="CATION EFFLUX SYSTEM PROTEIN CUSB"/>
    <property type="match status" value="1"/>
</dbReference>
<dbReference type="Proteomes" id="UP001501490">
    <property type="component" value="Unassembled WGS sequence"/>
</dbReference>
<sequence>MTWTNRFRLFGGIIGVLLIVAVLTLIFNQRQTKATSLTATIAADTYDVGAAYGGTVIKQYVKEGDVVAKGDKLFTINSVPLQQDLSNGLDLQSSDAYTVDKKAGTLTYKATVAGQVTDLKAKLGNSLGTGAPFATISVVDSQYVDAKFLLSPGDYARIEKGAPVDIVLPNNEIIAGTVSTIEVTTDQSKALTELRIDSPELTNSDLANVNHPGTPVTATVQMRDDGPLAGVSDMAFNFLRQIGLK</sequence>
<protein>
    <recommendedName>
        <fullName evidence="5">HlyD family secretion protein</fullName>
    </recommendedName>
</protein>
<dbReference type="SUPFAM" id="SSF111369">
    <property type="entry name" value="HlyD-like secretion proteins"/>
    <property type="match status" value="1"/>
</dbReference>
<dbReference type="Gene3D" id="2.40.30.170">
    <property type="match status" value="1"/>
</dbReference>
<dbReference type="EMBL" id="BAABAB010000005">
    <property type="protein sequence ID" value="GAA3605969.1"/>
    <property type="molecule type" value="Genomic_DNA"/>
</dbReference>
<evidence type="ECO:0000313" key="3">
    <source>
        <dbReference type="EMBL" id="GAA3605969.1"/>
    </source>
</evidence>
<evidence type="ECO:0000256" key="1">
    <source>
        <dbReference type="ARBA" id="ARBA00022448"/>
    </source>
</evidence>
<dbReference type="RefSeq" id="WP_344801479.1">
    <property type="nucleotide sequence ID" value="NZ_BAABAB010000005.1"/>
</dbReference>
<dbReference type="Gene3D" id="2.40.50.100">
    <property type="match status" value="1"/>
</dbReference>
<feature type="transmembrane region" description="Helical" evidence="2">
    <location>
        <begin position="7"/>
        <end position="27"/>
    </location>
</feature>
<organism evidence="3 4">
    <name type="scientific">Microlunatus ginsengisoli</name>
    <dbReference type="NCBI Taxonomy" id="363863"/>
    <lineage>
        <taxon>Bacteria</taxon>
        <taxon>Bacillati</taxon>
        <taxon>Actinomycetota</taxon>
        <taxon>Actinomycetes</taxon>
        <taxon>Propionibacteriales</taxon>
        <taxon>Propionibacteriaceae</taxon>
        <taxon>Microlunatus</taxon>
    </lineage>
</organism>
<reference evidence="4" key="1">
    <citation type="journal article" date="2019" name="Int. J. Syst. Evol. Microbiol.">
        <title>The Global Catalogue of Microorganisms (GCM) 10K type strain sequencing project: providing services to taxonomists for standard genome sequencing and annotation.</title>
        <authorList>
            <consortium name="The Broad Institute Genomics Platform"/>
            <consortium name="The Broad Institute Genome Sequencing Center for Infectious Disease"/>
            <person name="Wu L."/>
            <person name="Ma J."/>
        </authorList>
    </citation>
    <scope>NUCLEOTIDE SEQUENCE [LARGE SCALE GENOMIC DNA]</scope>
    <source>
        <strain evidence="4">JCM 16929</strain>
    </source>
</reference>
<proteinExistence type="predicted"/>
<keyword evidence="2" id="KW-0812">Transmembrane</keyword>
<keyword evidence="1" id="KW-0813">Transport</keyword>
<keyword evidence="2" id="KW-1133">Transmembrane helix</keyword>
<keyword evidence="4" id="KW-1185">Reference proteome</keyword>
<evidence type="ECO:0000256" key="2">
    <source>
        <dbReference type="SAM" id="Phobius"/>
    </source>
</evidence>
<evidence type="ECO:0008006" key="5">
    <source>
        <dbReference type="Google" id="ProtNLM"/>
    </source>
</evidence>
<dbReference type="InterPro" id="IPR051909">
    <property type="entry name" value="MFP_Cation_Efflux"/>
</dbReference>
<evidence type="ECO:0000313" key="4">
    <source>
        <dbReference type="Proteomes" id="UP001501490"/>
    </source>
</evidence>
<comment type="caution">
    <text evidence="3">The sequence shown here is derived from an EMBL/GenBank/DDBJ whole genome shotgun (WGS) entry which is preliminary data.</text>
</comment>